<dbReference type="PANTHER" id="PTHR43827">
    <property type="entry name" value="2,5-DIKETO-D-GLUCONIC ACID REDUCTASE"/>
    <property type="match status" value="1"/>
</dbReference>
<dbReference type="GO" id="GO:0016491">
    <property type="term" value="F:oxidoreductase activity"/>
    <property type="evidence" value="ECO:0007669"/>
    <property type="project" value="InterPro"/>
</dbReference>
<dbReference type="CDD" id="cd19071">
    <property type="entry name" value="AKR_AKR1-5-like"/>
    <property type="match status" value="1"/>
</dbReference>
<evidence type="ECO:0000313" key="2">
    <source>
        <dbReference type="EMBL" id="OAI19008.1"/>
    </source>
</evidence>
<keyword evidence="3" id="KW-1185">Reference proteome</keyword>
<comment type="caution">
    <text evidence="2">The sequence shown here is derived from an EMBL/GenBank/DDBJ whole genome shotgun (WGS) entry which is preliminary data.</text>
</comment>
<dbReference type="EMBL" id="LUUK01000163">
    <property type="protein sequence ID" value="OAI19008.1"/>
    <property type="molecule type" value="Genomic_DNA"/>
</dbReference>
<dbReference type="PRINTS" id="PR00069">
    <property type="entry name" value="ALDKETRDTASE"/>
</dbReference>
<accession>A0A177NLQ4</accession>
<dbReference type="InterPro" id="IPR023210">
    <property type="entry name" value="NADP_OxRdtase_dom"/>
</dbReference>
<organism evidence="2 3">
    <name type="scientific">Methylomonas koyamae</name>
    <dbReference type="NCBI Taxonomy" id="702114"/>
    <lineage>
        <taxon>Bacteria</taxon>
        <taxon>Pseudomonadati</taxon>
        <taxon>Pseudomonadota</taxon>
        <taxon>Gammaproteobacteria</taxon>
        <taxon>Methylococcales</taxon>
        <taxon>Methylococcaceae</taxon>
        <taxon>Methylomonas</taxon>
    </lineage>
</organism>
<dbReference type="Pfam" id="PF00248">
    <property type="entry name" value="Aldo_ket_red"/>
    <property type="match status" value="1"/>
</dbReference>
<evidence type="ECO:0000313" key="3">
    <source>
        <dbReference type="Proteomes" id="UP000077628"/>
    </source>
</evidence>
<dbReference type="OrthoDB" id="9804790at2"/>
<evidence type="ECO:0000259" key="1">
    <source>
        <dbReference type="Pfam" id="PF00248"/>
    </source>
</evidence>
<dbReference type="STRING" id="702114.A1355_05155"/>
<name>A0A177NLQ4_9GAMM</name>
<protein>
    <submittedName>
        <fullName evidence="2">Aldo/keto reductase</fullName>
    </submittedName>
</protein>
<dbReference type="SUPFAM" id="SSF51430">
    <property type="entry name" value="NAD(P)-linked oxidoreductase"/>
    <property type="match status" value="1"/>
</dbReference>
<dbReference type="Proteomes" id="UP000077628">
    <property type="component" value="Unassembled WGS sequence"/>
</dbReference>
<dbReference type="RefSeq" id="WP_064028332.1">
    <property type="nucleotide sequence ID" value="NZ_LUUK01000163.1"/>
</dbReference>
<dbReference type="InterPro" id="IPR036812">
    <property type="entry name" value="NAD(P)_OxRdtase_dom_sf"/>
</dbReference>
<dbReference type="AlphaFoldDB" id="A0A177NLQ4"/>
<sequence>MIENAYLESASGVRMPPLIYGTAWKQERTAEWVELALTQGFRGIDTACQPKHYHEAGVGAGLATALTRLNLDRAAIYLQTKFTPLNGHDPLRIPYDPNASLEQQVAQSFAVSLQNLRTDYLDCLVLHSPLADRQQLLTVWQAMQTIQRNGGTRQLGISNCYDPELFEFLYQQAEVKPAVLQNRFYADTGYDKALRAFCRTNRVIYQSFWTLTANPKILTGSVVANLAERLDRRPAQVFFRFLTQIGIVPLTGTTSADHMREDLAIFDFELSEAECAELAALLD</sequence>
<gene>
    <name evidence="2" type="ORF">A1355_05155</name>
</gene>
<proteinExistence type="predicted"/>
<reference evidence="3" key="1">
    <citation type="submission" date="2016-03" db="EMBL/GenBank/DDBJ databases">
        <authorList>
            <person name="Heylen K."/>
            <person name="De Vos P."/>
            <person name="Vekeman B."/>
        </authorList>
    </citation>
    <scope>NUCLEOTIDE SEQUENCE [LARGE SCALE GENOMIC DNA]</scope>
    <source>
        <strain evidence="3">R-45383</strain>
    </source>
</reference>
<dbReference type="Gene3D" id="3.20.20.100">
    <property type="entry name" value="NADP-dependent oxidoreductase domain"/>
    <property type="match status" value="1"/>
</dbReference>
<dbReference type="InterPro" id="IPR020471">
    <property type="entry name" value="AKR"/>
</dbReference>
<feature type="domain" description="NADP-dependent oxidoreductase" evidence="1">
    <location>
        <begin position="25"/>
        <end position="184"/>
    </location>
</feature>
<dbReference type="PANTHER" id="PTHR43827:SF8">
    <property type="entry name" value="ALDO_KETO REDUCTASE FAMILY PROTEIN"/>
    <property type="match status" value="1"/>
</dbReference>